<feature type="signal peptide" evidence="1">
    <location>
        <begin position="1"/>
        <end position="23"/>
    </location>
</feature>
<dbReference type="EMBL" id="CP000473">
    <property type="protein sequence ID" value="ABJ87121.1"/>
    <property type="molecule type" value="Genomic_DNA"/>
</dbReference>
<protein>
    <recommendedName>
        <fullName evidence="3">Lipoprotein</fullName>
    </recommendedName>
</protein>
<evidence type="ECO:0008006" key="3">
    <source>
        <dbReference type="Google" id="ProtNLM"/>
    </source>
</evidence>
<dbReference type="InParanoid" id="Q01T99"/>
<feature type="chain" id="PRO_5004163356" description="Lipoprotein" evidence="1">
    <location>
        <begin position="24"/>
        <end position="199"/>
    </location>
</feature>
<proteinExistence type="predicted"/>
<evidence type="ECO:0000256" key="1">
    <source>
        <dbReference type="SAM" id="SignalP"/>
    </source>
</evidence>
<dbReference type="KEGG" id="sus:Acid_6195"/>
<name>Q01T99_SOLUE</name>
<accession>Q01T99</accession>
<evidence type="ECO:0000313" key="2">
    <source>
        <dbReference type="EMBL" id="ABJ87121.1"/>
    </source>
</evidence>
<keyword evidence="1" id="KW-0732">Signal</keyword>
<gene>
    <name evidence="2" type="ordered locus">Acid_6195</name>
</gene>
<sequence precursor="true">MMFAPGRALPLLAILLCASSLNAQPDLWEHLRHAGILQIAPQDRNIMLPRSQRESVARVLKARTDVWACADDDPKGEWLGNLKYTIIPVSPAAKVFLVEAGPGCARGGQGSNGAMWVIRFEGRVPIVLADPEDDFAGFLYSIGPTPHKGYRDIILGWHMSAMETGLAYFRFDGKSYRRIGSATLYSDDDAGPRIIPHHF</sequence>
<dbReference type="HOGENOM" id="CLU_1371432_0_0_0"/>
<organism evidence="2">
    <name type="scientific">Solibacter usitatus (strain Ellin6076)</name>
    <dbReference type="NCBI Taxonomy" id="234267"/>
    <lineage>
        <taxon>Bacteria</taxon>
        <taxon>Pseudomonadati</taxon>
        <taxon>Acidobacteriota</taxon>
        <taxon>Terriglobia</taxon>
        <taxon>Bryobacterales</taxon>
        <taxon>Solibacteraceae</taxon>
        <taxon>Candidatus Solibacter</taxon>
    </lineage>
</organism>
<dbReference type="AlphaFoldDB" id="Q01T99"/>
<reference evidence="2" key="1">
    <citation type="submission" date="2006-10" db="EMBL/GenBank/DDBJ databases">
        <title>Complete sequence of Solibacter usitatus Ellin6076.</title>
        <authorList>
            <consortium name="US DOE Joint Genome Institute"/>
            <person name="Copeland A."/>
            <person name="Lucas S."/>
            <person name="Lapidus A."/>
            <person name="Barry K."/>
            <person name="Detter J.C."/>
            <person name="Glavina del Rio T."/>
            <person name="Hammon N."/>
            <person name="Israni S."/>
            <person name="Dalin E."/>
            <person name="Tice H."/>
            <person name="Pitluck S."/>
            <person name="Thompson L.S."/>
            <person name="Brettin T."/>
            <person name="Bruce D."/>
            <person name="Han C."/>
            <person name="Tapia R."/>
            <person name="Gilna P."/>
            <person name="Schmutz J."/>
            <person name="Larimer F."/>
            <person name="Land M."/>
            <person name="Hauser L."/>
            <person name="Kyrpides N."/>
            <person name="Mikhailova N."/>
            <person name="Janssen P.H."/>
            <person name="Kuske C.R."/>
            <person name="Richardson P."/>
        </authorList>
    </citation>
    <scope>NUCLEOTIDE SEQUENCE</scope>
    <source>
        <strain evidence="2">Ellin6076</strain>
    </source>
</reference>